<dbReference type="STRING" id="426702.SAMN04488099_11628"/>
<proteinExistence type="predicted"/>
<organism evidence="1 2">
    <name type="scientific">Alkalibacterium pelagium</name>
    <dbReference type="NCBI Taxonomy" id="426702"/>
    <lineage>
        <taxon>Bacteria</taxon>
        <taxon>Bacillati</taxon>
        <taxon>Bacillota</taxon>
        <taxon>Bacilli</taxon>
        <taxon>Lactobacillales</taxon>
        <taxon>Carnobacteriaceae</taxon>
        <taxon>Alkalibacterium</taxon>
    </lineage>
</organism>
<dbReference type="AlphaFoldDB" id="A0A1H7NW52"/>
<reference evidence="2" key="1">
    <citation type="submission" date="2016-10" db="EMBL/GenBank/DDBJ databases">
        <authorList>
            <person name="Varghese N."/>
            <person name="Submissions S."/>
        </authorList>
    </citation>
    <scope>NUCLEOTIDE SEQUENCE [LARGE SCALE GENOMIC DNA]</scope>
    <source>
        <strain evidence="2">DSM 19183</strain>
    </source>
</reference>
<dbReference type="EMBL" id="FNZU01000016">
    <property type="protein sequence ID" value="SEL27783.1"/>
    <property type="molecule type" value="Genomic_DNA"/>
</dbReference>
<evidence type="ECO:0000313" key="1">
    <source>
        <dbReference type="EMBL" id="SEL27783.1"/>
    </source>
</evidence>
<name>A0A1H7NW52_9LACT</name>
<accession>A0A1H7NW52</accession>
<sequence>MTLNQGQVFPSLVEGLCANNVIKLSELPEIQPDMDDRMVLIVYILKYSVFRQRTNGEEKWQPIYL</sequence>
<dbReference type="Proteomes" id="UP000199081">
    <property type="component" value="Unassembled WGS sequence"/>
</dbReference>
<evidence type="ECO:0000313" key="2">
    <source>
        <dbReference type="Proteomes" id="UP000199081"/>
    </source>
</evidence>
<keyword evidence="2" id="KW-1185">Reference proteome</keyword>
<protein>
    <submittedName>
        <fullName evidence="1">Uncharacterized protein</fullName>
    </submittedName>
</protein>
<gene>
    <name evidence="1" type="ORF">SAMN04488099_11628</name>
</gene>